<dbReference type="GO" id="GO:0051607">
    <property type="term" value="P:defense response to virus"/>
    <property type="evidence" value="ECO:0007669"/>
    <property type="project" value="UniProtKB-UniRule"/>
</dbReference>
<feature type="binding site" evidence="10">
    <location>
        <position position="242"/>
    </location>
    <ligand>
        <name>Mn(2+)</name>
        <dbReference type="ChEBI" id="CHEBI:29035"/>
    </ligand>
</feature>
<proteinExistence type="inferred from homology"/>
<evidence type="ECO:0000256" key="10">
    <source>
        <dbReference type="HAMAP-Rule" id="MF_01470"/>
    </source>
</evidence>
<dbReference type="PANTHER" id="PTHR34353">
    <property type="entry name" value="CRISPR-ASSOCIATED ENDONUCLEASE CAS1 1"/>
    <property type="match status" value="1"/>
</dbReference>
<dbReference type="InterPro" id="IPR042206">
    <property type="entry name" value="CRISPR-assoc_Cas1_C"/>
</dbReference>
<dbReference type="InterPro" id="IPR050646">
    <property type="entry name" value="Cas1"/>
</dbReference>
<comment type="cofactor">
    <cofactor evidence="10">
        <name>Mg(2+)</name>
        <dbReference type="ChEBI" id="CHEBI:18420"/>
    </cofactor>
    <cofactor evidence="10">
        <name>Mn(2+)</name>
        <dbReference type="ChEBI" id="CHEBI:29035"/>
    </cofactor>
</comment>
<keyword evidence="1 10" id="KW-0540">Nuclease</keyword>
<keyword evidence="12" id="KW-1185">Reference proteome</keyword>
<reference evidence="11 12" key="2">
    <citation type="journal article" date="2016" name="Int. J. Syst. Evol. Microbiol.">
        <title>Lutibacter profundi sp. nov., isolated from a deep-sea hydrothermal system on the Arctic Mid-Ocean Ridge and emended description of the genus Lutibacter.</title>
        <authorList>
            <person name="Le Moine Bauer S."/>
            <person name="Roalkvam I."/>
            <person name="Steen I.H."/>
            <person name="Dahle H."/>
        </authorList>
    </citation>
    <scope>NUCLEOTIDE SEQUENCE [LARGE SCALE GENOMIC DNA]</scope>
    <source>
        <strain evidence="11 12">LP1</strain>
    </source>
</reference>
<keyword evidence="4 10" id="KW-0378">Hydrolase</keyword>
<dbReference type="GO" id="GO:0004519">
    <property type="term" value="F:endonuclease activity"/>
    <property type="evidence" value="ECO:0007669"/>
    <property type="project" value="UniProtKB-UniRule"/>
</dbReference>
<comment type="subunit">
    <text evidence="9 10">Homodimer, forms a heterotetramer with a Cas2 homodimer.</text>
</comment>
<comment type="function">
    <text evidence="10">CRISPR (clustered regularly interspaced short palindromic repeat), is an adaptive immune system that provides protection against mobile genetic elements (viruses, transposable elements and conjugative plasmids). CRISPR clusters contain spacers, sequences complementary to antecedent mobile elements, and target invading nucleic acids. CRISPR clusters are transcribed and processed into CRISPR RNA (crRNA). Acts as a dsDNA endonuclease. Involved in the integration of spacer DNA into the CRISPR cassette.</text>
</comment>
<keyword evidence="8 10" id="KW-0464">Manganese</keyword>
<keyword evidence="3 10" id="KW-0255">Endonuclease</keyword>
<name>A0A0X8G511_9FLAO</name>
<evidence type="ECO:0000313" key="11">
    <source>
        <dbReference type="EMBL" id="AMC10201.1"/>
    </source>
</evidence>
<dbReference type="Proteomes" id="UP000059672">
    <property type="component" value="Chromosome"/>
</dbReference>
<dbReference type="GO" id="GO:0016787">
    <property type="term" value="F:hydrolase activity"/>
    <property type="evidence" value="ECO:0007669"/>
    <property type="project" value="UniProtKB-KW"/>
</dbReference>
<keyword evidence="5 10" id="KW-0460">Magnesium</keyword>
<dbReference type="GO" id="GO:0043571">
    <property type="term" value="P:maintenance of CRISPR repeat elements"/>
    <property type="evidence" value="ECO:0007669"/>
    <property type="project" value="UniProtKB-UniRule"/>
</dbReference>
<evidence type="ECO:0000256" key="9">
    <source>
        <dbReference type="ARBA" id="ARBA00038592"/>
    </source>
</evidence>
<dbReference type="HAMAP" id="MF_01470">
    <property type="entry name" value="Cas1"/>
    <property type="match status" value="1"/>
</dbReference>
<protein>
    <recommendedName>
        <fullName evidence="10">CRISPR-associated endonuclease Cas1</fullName>
        <ecNumber evidence="10">3.1.-.-</ecNumber>
    </recommendedName>
</protein>
<dbReference type="CDD" id="cd09634">
    <property type="entry name" value="Cas1_I-II-III"/>
    <property type="match status" value="1"/>
</dbReference>
<dbReference type="NCBIfam" id="TIGR00287">
    <property type="entry name" value="cas1"/>
    <property type="match status" value="1"/>
</dbReference>
<accession>A0A0X8G511</accession>
<keyword evidence="2 10" id="KW-0479">Metal-binding</keyword>
<reference evidence="12" key="1">
    <citation type="submission" date="2015-12" db="EMBL/GenBank/DDBJ databases">
        <title>Complete genome sequence of Lutibacter profundus strain LP1.</title>
        <authorList>
            <person name="Wissuwa J."/>
            <person name="Le Moine Bauer S."/>
            <person name="Stokke R."/>
            <person name="Dahle H."/>
            <person name="Steen I.H."/>
        </authorList>
    </citation>
    <scope>NUCLEOTIDE SEQUENCE [LARGE SCALE GENOMIC DNA]</scope>
    <source>
        <strain evidence="12">LP1</strain>
    </source>
</reference>
<evidence type="ECO:0000256" key="3">
    <source>
        <dbReference type="ARBA" id="ARBA00022759"/>
    </source>
</evidence>
<dbReference type="InterPro" id="IPR002729">
    <property type="entry name" value="CRISPR-assoc_Cas1"/>
</dbReference>
<keyword evidence="7 10" id="KW-0238">DNA-binding</keyword>
<dbReference type="Pfam" id="PF01867">
    <property type="entry name" value="Cas_Cas1"/>
    <property type="match status" value="1"/>
</dbReference>
<dbReference type="STRING" id="1622118.Lupro_02560"/>
<evidence type="ECO:0000256" key="2">
    <source>
        <dbReference type="ARBA" id="ARBA00022723"/>
    </source>
</evidence>
<feature type="binding site" evidence="10">
    <location>
        <position position="228"/>
    </location>
    <ligand>
        <name>Mn(2+)</name>
        <dbReference type="ChEBI" id="CHEBI:29035"/>
    </ligand>
</feature>
<dbReference type="EC" id="3.1.-.-" evidence="10"/>
<dbReference type="KEGG" id="lut:Lupro_02560"/>
<dbReference type="InterPro" id="IPR042211">
    <property type="entry name" value="CRISPR-assoc_Cas1_N"/>
</dbReference>
<dbReference type="Gene3D" id="3.100.10.20">
    <property type="entry name" value="CRISPR-associated endonuclease Cas1, N-terminal domain"/>
    <property type="match status" value="1"/>
</dbReference>
<comment type="similarity">
    <text evidence="10">Belongs to the CRISPR-associated endonuclease Cas1 family.</text>
</comment>
<evidence type="ECO:0000313" key="12">
    <source>
        <dbReference type="Proteomes" id="UP000059672"/>
    </source>
</evidence>
<dbReference type="GO" id="GO:0046872">
    <property type="term" value="F:metal ion binding"/>
    <property type="evidence" value="ECO:0007669"/>
    <property type="project" value="UniProtKB-UniRule"/>
</dbReference>
<dbReference type="OrthoDB" id="9803119at2"/>
<dbReference type="PANTHER" id="PTHR34353:SF2">
    <property type="entry name" value="CRISPR-ASSOCIATED ENDONUCLEASE CAS1 1"/>
    <property type="match status" value="1"/>
</dbReference>
<evidence type="ECO:0000256" key="6">
    <source>
        <dbReference type="ARBA" id="ARBA00023118"/>
    </source>
</evidence>
<dbReference type="EMBL" id="CP013355">
    <property type="protein sequence ID" value="AMC10201.1"/>
    <property type="molecule type" value="Genomic_DNA"/>
</dbReference>
<evidence type="ECO:0000256" key="5">
    <source>
        <dbReference type="ARBA" id="ARBA00022842"/>
    </source>
</evidence>
<dbReference type="AlphaFoldDB" id="A0A0X8G511"/>
<feature type="binding site" evidence="10">
    <location>
        <position position="163"/>
    </location>
    <ligand>
        <name>Mn(2+)</name>
        <dbReference type="ChEBI" id="CHEBI:29035"/>
    </ligand>
</feature>
<dbReference type="GO" id="GO:0003677">
    <property type="term" value="F:DNA binding"/>
    <property type="evidence" value="ECO:0007669"/>
    <property type="project" value="UniProtKB-KW"/>
</dbReference>
<evidence type="ECO:0000256" key="8">
    <source>
        <dbReference type="ARBA" id="ARBA00023211"/>
    </source>
</evidence>
<evidence type="ECO:0000256" key="1">
    <source>
        <dbReference type="ARBA" id="ARBA00022722"/>
    </source>
</evidence>
<evidence type="ECO:0000256" key="4">
    <source>
        <dbReference type="ARBA" id="ARBA00022801"/>
    </source>
</evidence>
<evidence type="ECO:0000256" key="7">
    <source>
        <dbReference type="ARBA" id="ARBA00023125"/>
    </source>
</evidence>
<keyword evidence="6 10" id="KW-0051">Antiviral defense</keyword>
<organism evidence="11 12">
    <name type="scientific">Lutibacter profundi</name>
    <dbReference type="NCBI Taxonomy" id="1622118"/>
    <lineage>
        <taxon>Bacteria</taxon>
        <taxon>Pseudomonadati</taxon>
        <taxon>Bacteroidota</taxon>
        <taxon>Flavobacteriia</taxon>
        <taxon>Flavobacteriales</taxon>
        <taxon>Flavobacteriaceae</taxon>
        <taxon>Lutibacter</taxon>
    </lineage>
</organism>
<gene>
    <name evidence="10" type="primary">cas1</name>
    <name evidence="11" type="ORF">Lupro_02560</name>
</gene>
<sequence length="330" mass="38110">MQVFIDTKQTSIEVRNNSFFIKNKTTNRIISPKRIESIAITSNATINASAIKLAAIHEIPIYYYNYTGGLIAQLISPSFLKHATLRKQQVLFMKSKQSILWVIAQLNLKTDLQLQTLKRATKENNFLKENLNPILQSIIENKDKLQSVTLESPIIKNTIMGIEGSIARIYYKGINYVLPQKYQFTKRSRQPGADYYNTTINYLYGMTYSHITKAIQAAGLDSFMGALHTTPYKESLVFDSIEPFRPIIDRLLLQICKEELLEDKHFKKIANGYWLSREGKKLIIPLYTDYLQSRIKIENKVSSITNHIYLNSRKLKIQIQNQENHVLNTL</sequence>
<dbReference type="Gene3D" id="1.20.120.920">
    <property type="entry name" value="CRISPR-associated endonuclease Cas1, C-terminal domain"/>
    <property type="match status" value="1"/>
</dbReference>
<dbReference type="RefSeq" id="WP_068206017.1">
    <property type="nucleotide sequence ID" value="NZ_CP013355.1"/>
</dbReference>